<gene>
    <name evidence="6" type="ORF">CFH83_03005</name>
</gene>
<reference evidence="6 7" key="1">
    <citation type="journal article" date="2017" name="Front. Microbiol.">
        <title>Comparative Genomic Analysis of the Class Epsilonproteobacteria and Proposed Reclassification to Epsilonbacteraeota (phyl. nov.).</title>
        <authorList>
            <person name="Waite D.W."/>
            <person name="Vanwonterghem I."/>
            <person name="Rinke C."/>
            <person name="Parks D.H."/>
            <person name="Zhang Y."/>
            <person name="Takai K."/>
            <person name="Sievert S.M."/>
            <person name="Simon J."/>
            <person name="Campbell B.J."/>
            <person name="Hanson T.E."/>
            <person name="Woyke T."/>
            <person name="Klotz M.G."/>
            <person name="Hugenholtz P."/>
        </authorList>
    </citation>
    <scope>NUCLEOTIDE SEQUENCE [LARGE SCALE GENOMIC DNA]</scope>
    <source>
        <strain evidence="6">UBA12443</strain>
    </source>
</reference>
<dbReference type="RefSeq" id="WP_294893746.1">
    <property type="nucleotide sequence ID" value="NZ_DLUI01000046.1"/>
</dbReference>
<evidence type="ECO:0000256" key="3">
    <source>
        <dbReference type="ARBA" id="ARBA00048267"/>
    </source>
</evidence>
<dbReference type="GO" id="GO:0000156">
    <property type="term" value="F:phosphorelay response regulator activity"/>
    <property type="evidence" value="ECO:0007669"/>
    <property type="project" value="InterPro"/>
</dbReference>
<dbReference type="Proteomes" id="UP000228859">
    <property type="component" value="Unassembled WGS sequence"/>
</dbReference>
<sequence length="195" mass="21186">MNITALILIGASTGGPGRIYSILSSLDSRYEGTIIIAQHMSAPFIPSFVHQLQSITPLPIIAVTQPLKLERGEIYICSITSRLIQKEGEIWLEPMSEGDYPYNPHIDLLFSSASHLSPTLKRLGVILTGIGDDGALGSLSLYESGGDCLFESEASSIVYGMPRRAKELVCNGNVGSIDEIIERIKEYGGTNVWMV</sequence>
<dbReference type="PROSITE" id="PS50122">
    <property type="entry name" value="CHEB"/>
    <property type="match status" value="1"/>
</dbReference>
<keyword evidence="4" id="KW-0145">Chemotaxis</keyword>
<dbReference type="SUPFAM" id="SSF52738">
    <property type="entry name" value="Methylesterase CheB, C-terminal domain"/>
    <property type="match status" value="1"/>
</dbReference>
<comment type="caution">
    <text evidence="6">The sequence shown here is derived from an EMBL/GenBank/DDBJ whole genome shotgun (WGS) entry which is preliminary data.</text>
</comment>
<name>A0A2D3WMV7_9BACT</name>
<dbReference type="InterPro" id="IPR035909">
    <property type="entry name" value="CheB_C"/>
</dbReference>
<evidence type="ECO:0000256" key="4">
    <source>
        <dbReference type="PROSITE-ProRule" id="PRU00050"/>
    </source>
</evidence>
<dbReference type="Gene3D" id="3.40.50.180">
    <property type="entry name" value="Methylesterase CheB, C-terminal domain"/>
    <property type="match status" value="1"/>
</dbReference>
<evidence type="ECO:0000259" key="5">
    <source>
        <dbReference type="PROSITE" id="PS50122"/>
    </source>
</evidence>
<dbReference type="InterPro" id="IPR000673">
    <property type="entry name" value="Sig_transdc_resp-reg_Me-estase"/>
</dbReference>
<proteinExistence type="predicted"/>
<dbReference type="GO" id="GO:0005737">
    <property type="term" value="C:cytoplasm"/>
    <property type="evidence" value="ECO:0007669"/>
    <property type="project" value="InterPro"/>
</dbReference>
<feature type="domain" description="CheB-type methylesterase" evidence="5">
    <location>
        <begin position="1"/>
        <end position="165"/>
    </location>
</feature>
<organism evidence="6 7">
    <name type="scientific">Sulfuricurvum kujiense</name>
    <dbReference type="NCBI Taxonomy" id="148813"/>
    <lineage>
        <taxon>Bacteria</taxon>
        <taxon>Pseudomonadati</taxon>
        <taxon>Campylobacterota</taxon>
        <taxon>Epsilonproteobacteria</taxon>
        <taxon>Campylobacterales</taxon>
        <taxon>Sulfurimonadaceae</taxon>
        <taxon>Sulfuricurvum</taxon>
    </lineage>
</organism>
<feature type="active site" evidence="4">
    <location>
        <position position="12"/>
    </location>
</feature>
<dbReference type="CDD" id="cd16432">
    <property type="entry name" value="CheB_Rec"/>
    <property type="match status" value="1"/>
</dbReference>
<evidence type="ECO:0000313" key="6">
    <source>
        <dbReference type="EMBL" id="DAB39034.1"/>
    </source>
</evidence>
<keyword evidence="1 4" id="KW-0378">Hydrolase</keyword>
<evidence type="ECO:0000313" key="7">
    <source>
        <dbReference type="Proteomes" id="UP000228859"/>
    </source>
</evidence>
<accession>A0A2D3WMV7</accession>
<protein>
    <recommendedName>
        <fullName evidence="2">protein-glutamate methylesterase</fullName>
        <ecNumber evidence="2">3.1.1.61</ecNumber>
    </recommendedName>
</protein>
<dbReference type="EC" id="3.1.1.61" evidence="2"/>
<evidence type="ECO:0000256" key="2">
    <source>
        <dbReference type="ARBA" id="ARBA00039140"/>
    </source>
</evidence>
<dbReference type="GO" id="GO:0008984">
    <property type="term" value="F:protein-glutamate methylesterase activity"/>
    <property type="evidence" value="ECO:0007669"/>
    <property type="project" value="UniProtKB-EC"/>
</dbReference>
<evidence type="ECO:0000256" key="1">
    <source>
        <dbReference type="ARBA" id="ARBA00022801"/>
    </source>
</evidence>
<dbReference type="PANTHER" id="PTHR42872:SF6">
    <property type="entry name" value="PROTEIN-GLUTAMATE METHYLESTERASE_PROTEIN-GLUTAMINE GLUTAMINASE"/>
    <property type="match status" value="1"/>
</dbReference>
<feature type="active site" evidence="4">
    <location>
        <position position="39"/>
    </location>
</feature>
<dbReference type="AlphaFoldDB" id="A0A2D3WMV7"/>
<feature type="active site" evidence="4">
    <location>
        <position position="133"/>
    </location>
</feature>
<dbReference type="EMBL" id="DLUI01000046">
    <property type="protein sequence ID" value="DAB39034.1"/>
    <property type="molecule type" value="Genomic_DNA"/>
</dbReference>
<dbReference type="PANTHER" id="PTHR42872">
    <property type="entry name" value="PROTEIN-GLUTAMATE METHYLESTERASE/PROTEIN-GLUTAMINE GLUTAMINASE"/>
    <property type="match status" value="1"/>
</dbReference>
<dbReference type="Pfam" id="PF01339">
    <property type="entry name" value="CheB_methylest"/>
    <property type="match status" value="1"/>
</dbReference>
<comment type="catalytic activity">
    <reaction evidence="3">
        <text>[protein]-L-glutamate 5-O-methyl ester + H2O = L-glutamyl-[protein] + methanol + H(+)</text>
        <dbReference type="Rhea" id="RHEA:23236"/>
        <dbReference type="Rhea" id="RHEA-COMP:10208"/>
        <dbReference type="Rhea" id="RHEA-COMP:10311"/>
        <dbReference type="ChEBI" id="CHEBI:15377"/>
        <dbReference type="ChEBI" id="CHEBI:15378"/>
        <dbReference type="ChEBI" id="CHEBI:17790"/>
        <dbReference type="ChEBI" id="CHEBI:29973"/>
        <dbReference type="ChEBI" id="CHEBI:82795"/>
        <dbReference type="EC" id="3.1.1.61"/>
    </reaction>
</comment>
<dbReference type="GO" id="GO:0006935">
    <property type="term" value="P:chemotaxis"/>
    <property type="evidence" value="ECO:0007669"/>
    <property type="project" value="UniProtKB-UniRule"/>
</dbReference>